<dbReference type="RefSeq" id="WP_234239171.1">
    <property type="nucleotide sequence ID" value="NZ_JABFTQ010000009.1"/>
</dbReference>
<dbReference type="Proteomes" id="UP001320154">
    <property type="component" value="Unassembled WGS sequence"/>
</dbReference>
<evidence type="ECO:0000313" key="5">
    <source>
        <dbReference type="Proteomes" id="UP001320178"/>
    </source>
</evidence>
<protein>
    <recommendedName>
        <fullName evidence="6">Outer membrane protein beta-barrel domain-containing protein</fullName>
    </recommendedName>
</protein>
<dbReference type="EMBL" id="JABFTQ010000009">
    <property type="protein sequence ID" value="MCE8047899.1"/>
    <property type="molecule type" value="Genomic_DNA"/>
</dbReference>
<evidence type="ECO:0000313" key="2">
    <source>
        <dbReference type="EMBL" id="MCE8047899.1"/>
    </source>
</evidence>
<feature type="chain" id="PRO_5043520802" description="Outer membrane protein beta-barrel domain-containing protein" evidence="1">
    <location>
        <begin position="24"/>
        <end position="247"/>
    </location>
</feature>
<keyword evidence="4" id="KW-1185">Reference proteome</keyword>
<proteinExistence type="predicted"/>
<reference evidence="3 4" key="2">
    <citation type="journal article" date="2021" name="Front. Microbiol.">
        <title>Aerobic Denitrification and Heterotrophic Sulfur Oxidation in the Genus Halomonas Revealed by Six Novel Species Characterizations and Genome-Based Analysis.</title>
        <authorList>
            <person name="Wang L."/>
            <person name="Shao Z."/>
        </authorList>
    </citation>
    <scope>NUCLEOTIDE SEQUENCE</scope>
    <source>
        <strain evidence="2 4">MCCC 1A05748</strain>
        <strain evidence="3">MCCC 1A05776</strain>
    </source>
</reference>
<name>A0AAW4YRZ2_9GAMM</name>
<feature type="signal peptide" evidence="1">
    <location>
        <begin position="1"/>
        <end position="23"/>
    </location>
</feature>
<reference evidence="3" key="1">
    <citation type="submission" date="2020-05" db="EMBL/GenBank/DDBJ databases">
        <authorList>
            <person name="Wang L."/>
            <person name="Shao Z."/>
        </authorList>
    </citation>
    <scope>NUCLEOTIDE SEQUENCE</scope>
    <source>
        <strain evidence="2">MCCC 1A05748</strain>
        <strain evidence="3">MCCC 1A05776</strain>
    </source>
</reference>
<dbReference type="EMBL" id="JABFTS010000002">
    <property type="protein sequence ID" value="MCE8051368.1"/>
    <property type="molecule type" value="Genomic_DNA"/>
</dbReference>
<gene>
    <name evidence="2" type="ORF">HOP60_14315</name>
    <name evidence="3" type="ORF">HOP61_08700</name>
</gene>
<dbReference type="SUPFAM" id="SSF56925">
    <property type="entry name" value="OMPA-like"/>
    <property type="match status" value="1"/>
</dbReference>
<comment type="caution">
    <text evidence="3">The sequence shown here is derived from an EMBL/GenBank/DDBJ whole genome shotgun (WGS) entry which is preliminary data.</text>
</comment>
<evidence type="ECO:0008006" key="6">
    <source>
        <dbReference type="Google" id="ProtNLM"/>
    </source>
</evidence>
<evidence type="ECO:0000256" key="1">
    <source>
        <dbReference type="SAM" id="SignalP"/>
    </source>
</evidence>
<evidence type="ECO:0000313" key="3">
    <source>
        <dbReference type="EMBL" id="MCE8051368.1"/>
    </source>
</evidence>
<dbReference type="InterPro" id="IPR011250">
    <property type="entry name" value="OMP/PagP_B-barrel"/>
</dbReference>
<keyword evidence="1" id="KW-0732">Signal</keyword>
<accession>A0AAW4YRZ2</accession>
<sequence>MIVRLIYLVLVIVAMGFTAAVQAQTREDSWRFQLTPYVWLANLSGDIRPLTSSPAVSTSRSFGEILDDLEGALFISGSARYERWVLFGDITYASLSHEGVMPPGVTAEGKVQQRSLTAAAGYQVFSDHGHFLDLLVGVRAWRMEAEVSVPGLGLGLRDTERWVDPILAARLRSVWSPAWSTLLHADVGGFGIGADSTWQVVATANYQFSEALYLSAGYRHLALDRDEEGARLDIAMGGPLVGLTWRF</sequence>
<dbReference type="AlphaFoldDB" id="A0AAW4YRZ2"/>
<dbReference type="Proteomes" id="UP001320178">
    <property type="component" value="Unassembled WGS sequence"/>
</dbReference>
<organism evidence="3 5">
    <name type="scientific">Billgrantia desiderata</name>
    <dbReference type="NCBI Taxonomy" id="52021"/>
    <lineage>
        <taxon>Bacteria</taxon>
        <taxon>Pseudomonadati</taxon>
        <taxon>Pseudomonadota</taxon>
        <taxon>Gammaproteobacteria</taxon>
        <taxon>Oceanospirillales</taxon>
        <taxon>Halomonadaceae</taxon>
        <taxon>Billgrantia</taxon>
    </lineage>
</organism>
<evidence type="ECO:0000313" key="4">
    <source>
        <dbReference type="Proteomes" id="UP001320154"/>
    </source>
</evidence>